<feature type="domain" description="ATPase AAA-type core" evidence="1">
    <location>
        <begin position="216"/>
        <end position="262"/>
    </location>
</feature>
<dbReference type="Proteomes" id="UP000541444">
    <property type="component" value="Unassembled WGS sequence"/>
</dbReference>
<dbReference type="SUPFAM" id="SSF52540">
    <property type="entry name" value="P-loop containing nucleoside triphosphate hydrolases"/>
    <property type="match status" value="1"/>
</dbReference>
<dbReference type="EMBL" id="JACGCM010002050">
    <property type="protein sequence ID" value="KAF6145575.1"/>
    <property type="molecule type" value="Genomic_DNA"/>
</dbReference>
<proteinExistence type="predicted"/>
<dbReference type="GO" id="GO:0016887">
    <property type="term" value="F:ATP hydrolysis activity"/>
    <property type="evidence" value="ECO:0007669"/>
    <property type="project" value="InterPro"/>
</dbReference>
<dbReference type="GO" id="GO:0003700">
    <property type="term" value="F:DNA-binding transcription factor activity"/>
    <property type="evidence" value="ECO:0007669"/>
    <property type="project" value="InterPro"/>
</dbReference>
<name>A0A7J7LSD1_9MAGN</name>
<gene>
    <name evidence="2" type="ORF">GIB67_037608</name>
</gene>
<dbReference type="Gene3D" id="3.40.50.300">
    <property type="entry name" value="P-loop containing nucleotide triphosphate hydrolases"/>
    <property type="match status" value="1"/>
</dbReference>
<protein>
    <recommendedName>
        <fullName evidence="1">ATPase AAA-type core domain-containing protein</fullName>
    </recommendedName>
</protein>
<dbReference type="OrthoDB" id="1725088at2759"/>
<comment type="caution">
    <text evidence="2">The sequence shown here is derived from an EMBL/GenBank/DDBJ whole genome shotgun (WGS) entry which is preliminary data.</text>
</comment>
<dbReference type="AlphaFoldDB" id="A0A7J7LSD1"/>
<dbReference type="InterPro" id="IPR044830">
    <property type="entry name" value="HD-Zip_III"/>
</dbReference>
<dbReference type="PANTHER" id="PTHR45950:SF1">
    <property type="entry name" value="HOMEOBOX-LEUCINE ZIPPER PROTEIN ATHB-15"/>
    <property type="match status" value="1"/>
</dbReference>
<dbReference type="PANTHER" id="PTHR45950">
    <property type="entry name" value="HOMEOBOX-LEUCINE ZIPPER PROTEIN ATHB-14"/>
    <property type="match status" value="1"/>
</dbReference>
<dbReference type="InterPro" id="IPR003959">
    <property type="entry name" value="ATPase_AAA_core"/>
</dbReference>
<reference evidence="2 3" key="1">
    <citation type="journal article" date="2020" name="IScience">
        <title>Genome Sequencing of the Endangered Kingdonia uniflora (Circaeasteraceae, Ranunculales) Reveals Potential Mechanisms of Evolutionary Specialization.</title>
        <authorList>
            <person name="Sun Y."/>
            <person name="Deng T."/>
            <person name="Zhang A."/>
            <person name="Moore M.J."/>
            <person name="Landis J.B."/>
            <person name="Lin N."/>
            <person name="Zhang H."/>
            <person name="Zhang X."/>
            <person name="Huang J."/>
            <person name="Zhang X."/>
            <person name="Sun H."/>
            <person name="Wang H."/>
        </authorList>
    </citation>
    <scope>NUCLEOTIDE SEQUENCE [LARGE SCALE GENOMIC DNA]</scope>
    <source>
        <strain evidence="2">TB1705</strain>
        <tissue evidence="2">Leaf</tissue>
    </source>
</reference>
<accession>A0A7J7LSD1</accession>
<evidence type="ECO:0000313" key="3">
    <source>
        <dbReference type="Proteomes" id="UP000541444"/>
    </source>
</evidence>
<dbReference type="InterPro" id="IPR027417">
    <property type="entry name" value="P-loop_NTPase"/>
</dbReference>
<evidence type="ECO:0000313" key="2">
    <source>
        <dbReference type="EMBL" id="KAF6145575.1"/>
    </source>
</evidence>
<evidence type="ECO:0000259" key="1">
    <source>
        <dbReference type="Pfam" id="PF00004"/>
    </source>
</evidence>
<dbReference type="Pfam" id="PF00004">
    <property type="entry name" value="AAA"/>
    <property type="match status" value="1"/>
</dbReference>
<sequence length="287" mass="31964">MNTMQDASSPNRTLDLASTLEIGPTGNRAACDNSGNCASMRSVMILVFQFALESHLEENVASMAWQYIRSIISSVQRVTLALSPSLLNSYSGLRAPVGSHESHTLARWICHSSQVVKCSLCPISKASNESIDLLLMYCLFVKQLWHWILERCNIHRAHGNWLNEDSETSGIGREDTRFLGMCLFTRVADHVGVGVQFNPFVKWEDKSLSLKTIFRLLLFGPPGNGKTMLAKAIASESNATFFNVSPSSLTSKWLERLKSLFRHFSWLLFPGSQPPFHGGVLPPILHL</sequence>
<dbReference type="GO" id="GO:0005524">
    <property type="term" value="F:ATP binding"/>
    <property type="evidence" value="ECO:0007669"/>
    <property type="project" value="InterPro"/>
</dbReference>
<keyword evidence="3" id="KW-1185">Reference proteome</keyword>
<organism evidence="2 3">
    <name type="scientific">Kingdonia uniflora</name>
    <dbReference type="NCBI Taxonomy" id="39325"/>
    <lineage>
        <taxon>Eukaryota</taxon>
        <taxon>Viridiplantae</taxon>
        <taxon>Streptophyta</taxon>
        <taxon>Embryophyta</taxon>
        <taxon>Tracheophyta</taxon>
        <taxon>Spermatophyta</taxon>
        <taxon>Magnoliopsida</taxon>
        <taxon>Ranunculales</taxon>
        <taxon>Circaeasteraceae</taxon>
        <taxon>Kingdonia</taxon>
    </lineage>
</organism>